<dbReference type="EMBL" id="JAFFTA010000017">
    <property type="protein sequence ID" value="MBM9913974.1"/>
    <property type="molecule type" value="Genomic_DNA"/>
</dbReference>
<dbReference type="Proteomes" id="UP000749453">
    <property type="component" value="Unassembled WGS sequence"/>
</dbReference>
<dbReference type="RefSeq" id="WP_205404926.1">
    <property type="nucleotide sequence ID" value="NZ_JAFFTA010000017.1"/>
</dbReference>
<sequence>MSRPVLLIEIGAGPLPQVTPAARAAASWAPPPPAAAEISPPTDVEVKPGVESITISWQASPLAGATYVVWRAPDVGGAPGAWRIVTRTTDTRYTYTDASGAISWWKVTVVVNGVSSGDSSQNPVLPVIPPTTAELIEIQRDIDKEKVDRFNADAAESRKRADAVAELANLVALEAAARTEGLIEQAEALNKEVRDRTEALLNERLAWQAGVSQEAATRESEVESLAYALSQVTAGSGTQFDSRSIWYFNADAEGWTGNGTPSVVDGWLRPADATSFPYIQSPLGLGIDGTAYRFVKLRVKRKGSPVWAGRLQWITQASPIWNEGRSAVAAEPLWDPMGVATLDFQDIPWWPEQIHAIRLQVGAAQDAENYFLLDWVAVGRPTPGAGVAFVQEQTSALVLADLAEASKRESLAAQLRGDYEGTDPAGVTVGLYAAERDARVTADQANARATEVLQARMPAGQGTLATEASVSQESQARADGDSANAEAIRSVQARMPDGDGKVASVQALESVSARVEDTEDGLRAVGERVTSMTAQLEGNHAGDEDTFSGDLDVFAGSKSVYTVIAEGDLAQAEAVERLDASVGQFKAATTTQLQAMATDVSAQARRIDVVQVELDGKASAQALSQLKSSVEQNADGIEAVAESLQGVRVDLDGKASAQVVQGMEARVVQAEGGVAQVLAKAFLHLIADGGSGPLVGGMELGNNGNVVSLRFLTNSMEIVAPNGAAEGMEWRNGYLRVWKGAAQRIIGPGFGANGDNLIDYFGPNVGAAAASKTNAMMWMDANGSAYFGGQLSAGILRNAVQTTTTQTIGTELVNGPFATNGRVRTVTVSFTRRHGRVQTTLGPSGFVAGAGQNTARVDVYRKIGNNAETLWQVLNVGGSVNINNEPDGSDLAVSNWGGSFTVNDTSPSSETMQYRAVISGFTAQDVTHTSGTFQQQTITQSLSMISIEM</sequence>
<dbReference type="AlphaFoldDB" id="A0AAW4GHI0"/>
<evidence type="ECO:0000256" key="2">
    <source>
        <dbReference type="SAM" id="MobiDB-lite"/>
    </source>
</evidence>
<accession>A0AAW4GHI0</accession>
<feature type="coiled-coil region" evidence="1">
    <location>
        <begin position="176"/>
        <end position="203"/>
    </location>
</feature>
<gene>
    <name evidence="3" type="ORF">JJW18_10855</name>
    <name evidence="4" type="ORF">JJW19_00105</name>
</gene>
<evidence type="ECO:0000313" key="6">
    <source>
        <dbReference type="Proteomes" id="UP000784064"/>
    </source>
</evidence>
<dbReference type="EMBL" id="JAFFTB010000001">
    <property type="protein sequence ID" value="MBM9936532.1"/>
    <property type="molecule type" value="Genomic_DNA"/>
</dbReference>
<evidence type="ECO:0000313" key="3">
    <source>
        <dbReference type="EMBL" id="MBM9913974.1"/>
    </source>
</evidence>
<evidence type="ECO:0000313" key="4">
    <source>
        <dbReference type="EMBL" id="MBM9936532.1"/>
    </source>
</evidence>
<evidence type="ECO:0000256" key="1">
    <source>
        <dbReference type="SAM" id="Coils"/>
    </source>
</evidence>
<evidence type="ECO:0000313" key="5">
    <source>
        <dbReference type="Proteomes" id="UP000749453"/>
    </source>
</evidence>
<proteinExistence type="predicted"/>
<name>A0AAW4GHI0_9GAMM</name>
<evidence type="ECO:0008006" key="7">
    <source>
        <dbReference type="Google" id="ProtNLM"/>
    </source>
</evidence>
<keyword evidence="5" id="KW-1185">Reference proteome</keyword>
<reference evidence="5" key="1">
    <citation type="submission" date="2021-01" db="EMBL/GenBank/DDBJ databases">
        <title>Stenotrophomonas maltophilia.</title>
        <authorList>
            <person name="Yu Y."/>
        </authorList>
    </citation>
    <scope>NUCLEOTIDE SEQUENCE [LARGE SCALE GENOMIC DNA]</scope>
    <source>
        <strain evidence="5">As-6</strain>
    </source>
</reference>
<protein>
    <recommendedName>
        <fullName evidence="7">DUF1983 domain-containing protein</fullName>
    </recommendedName>
</protein>
<feature type="region of interest" description="Disordered" evidence="2">
    <location>
        <begin position="463"/>
        <end position="482"/>
    </location>
</feature>
<organism evidence="3 6">
    <name type="scientific">Stenotrophomonas lactitubi</name>
    <dbReference type="NCBI Taxonomy" id="2045214"/>
    <lineage>
        <taxon>Bacteria</taxon>
        <taxon>Pseudomonadati</taxon>
        <taxon>Pseudomonadota</taxon>
        <taxon>Gammaproteobacteria</taxon>
        <taxon>Lysobacterales</taxon>
        <taxon>Lysobacteraceae</taxon>
        <taxon>Stenotrophomonas</taxon>
    </lineage>
</organism>
<feature type="compositionally biased region" description="Polar residues" evidence="2">
    <location>
        <begin position="463"/>
        <end position="475"/>
    </location>
</feature>
<reference evidence="3" key="2">
    <citation type="submission" date="2021-01" db="EMBL/GenBank/DDBJ databases">
        <authorList>
            <person name="Yu Y."/>
        </authorList>
    </citation>
    <scope>NUCLEOTIDE SEQUENCE</scope>
    <source>
        <strain evidence="3">As-5</strain>
        <strain evidence="4">As-6</strain>
    </source>
</reference>
<comment type="caution">
    <text evidence="3">The sequence shown here is derived from an EMBL/GenBank/DDBJ whole genome shotgun (WGS) entry which is preliminary data.</text>
</comment>
<dbReference type="Proteomes" id="UP000784064">
    <property type="component" value="Unassembled WGS sequence"/>
</dbReference>
<keyword evidence="1" id="KW-0175">Coiled coil</keyword>